<keyword evidence="5" id="KW-1185">Reference proteome</keyword>
<dbReference type="PANTHER" id="PTHR47447">
    <property type="entry name" value="OS03G0856100 PROTEIN"/>
    <property type="match status" value="1"/>
</dbReference>
<name>A0ABN9W4V3_9DINO</name>
<evidence type="ECO:0000256" key="1">
    <source>
        <dbReference type="ARBA" id="ARBA00022737"/>
    </source>
</evidence>
<evidence type="ECO:0000256" key="3">
    <source>
        <dbReference type="SAM" id="MobiDB-lite"/>
    </source>
</evidence>
<feature type="compositionally biased region" description="Basic residues" evidence="3">
    <location>
        <begin position="234"/>
        <end position="249"/>
    </location>
</feature>
<comment type="caution">
    <text evidence="4">The sequence shown here is derived from an EMBL/GenBank/DDBJ whole genome shotgun (WGS) entry which is preliminary data.</text>
</comment>
<feature type="repeat" description="PPR" evidence="2">
    <location>
        <begin position="139"/>
        <end position="173"/>
    </location>
</feature>
<sequence>MKALTSSVAALGRRRLWEKAAHSLDALLGLRLSPDVIFFGAVAGACARGAQWPQVLSLLAHMRRCRVHPDVITYNASVAACQGGQWRVALGLLDEMERGALQPDIVTYSAAVTSCEEGRRRDEAARLLLEMRGRLLSQDVVACGAEIDRCGKQHWWERAVAVLRSMRACGLVPNLVTYNAAISACERGRQPGQALALLEEAAGARLRPDGITLSAAISGRVREGARLAQGRGVPGRHARRRRPGRPRGARRRLLGGFKIQRRKMYRYRYPSPVFPFFGLLGGSRCHRWIRFEILFRTHPGRGPGSSGIGTIWFPQRWRPEARAKWGLSLHRGNIQNGQKIVRGRLSKGIAR</sequence>
<protein>
    <recommendedName>
        <fullName evidence="6">Pentacotripeptide-repeat region of PRORP domain-containing protein</fullName>
    </recommendedName>
</protein>
<dbReference type="PANTHER" id="PTHR47447:SF17">
    <property type="entry name" value="OS12G0638900 PROTEIN"/>
    <property type="match status" value="1"/>
</dbReference>
<dbReference type="Gene3D" id="1.25.40.10">
    <property type="entry name" value="Tetratricopeptide repeat domain"/>
    <property type="match status" value="2"/>
</dbReference>
<dbReference type="PROSITE" id="PS51375">
    <property type="entry name" value="PPR"/>
    <property type="match status" value="2"/>
</dbReference>
<feature type="region of interest" description="Disordered" evidence="3">
    <location>
        <begin position="228"/>
        <end position="249"/>
    </location>
</feature>
<dbReference type="Pfam" id="PF13812">
    <property type="entry name" value="PPR_3"/>
    <property type="match status" value="1"/>
</dbReference>
<accession>A0ABN9W4V3</accession>
<proteinExistence type="predicted"/>
<reference evidence="4" key="1">
    <citation type="submission" date="2023-10" db="EMBL/GenBank/DDBJ databases">
        <authorList>
            <person name="Chen Y."/>
            <person name="Shah S."/>
            <person name="Dougan E. K."/>
            <person name="Thang M."/>
            <person name="Chan C."/>
        </authorList>
    </citation>
    <scope>NUCLEOTIDE SEQUENCE [LARGE SCALE GENOMIC DNA]</scope>
</reference>
<feature type="repeat" description="PPR" evidence="2">
    <location>
        <begin position="174"/>
        <end position="208"/>
    </location>
</feature>
<keyword evidence="1" id="KW-0677">Repeat</keyword>
<dbReference type="NCBIfam" id="TIGR00756">
    <property type="entry name" value="PPR"/>
    <property type="match status" value="1"/>
</dbReference>
<organism evidence="4 5">
    <name type="scientific">Prorocentrum cordatum</name>
    <dbReference type="NCBI Taxonomy" id="2364126"/>
    <lineage>
        <taxon>Eukaryota</taxon>
        <taxon>Sar</taxon>
        <taxon>Alveolata</taxon>
        <taxon>Dinophyceae</taxon>
        <taxon>Prorocentrales</taxon>
        <taxon>Prorocentraceae</taxon>
        <taxon>Prorocentrum</taxon>
    </lineage>
</organism>
<dbReference type="Proteomes" id="UP001189429">
    <property type="component" value="Unassembled WGS sequence"/>
</dbReference>
<dbReference type="InterPro" id="IPR002885">
    <property type="entry name" value="PPR_rpt"/>
</dbReference>
<gene>
    <name evidence="4" type="ORF">PCOR1329_LOCUS64077</name>
</gene>
<evidence type="ECO:0000313" key="4">
    <source>
        <dbReference type="EMBL" id="CAK0881142.1"/>
    </source>
</evidence>
<evidence type="ECO:0008006" key="6">
    <source>
        <dbReference type="Google" id="ProtNLM"/>
    </source>
</evidence>
<dbReference type="InterPro" id="IPR011990">
    <property type="entry name" value="TPR-like_helical_dom_sf"/>
</dbReference>
<evidence type="ECO:0000313" key="5">
    <source>
        <dbReference type="Proteomes" id="UP001189429"/>
    </source>
</evidence>
<dbReference type="Pfam" id="PF01535">
    <property type="entry name" value="PPR"/>
    <property type="match status" value="1"/>
</dbReference>
<evidence type="ECO:0000256" key="2">
    <source>
        <dbReference type="PROSITE-ProRule" id="PRU00708"/>
    </source>
</evidence>
<dbReference type="EMBL" id="CAUYUJ010018159">
    <property type="protein sequence ID" value="CAK0881142.1"/>
    <property type="molecule type" value="Genomic_DNA"/>
</dbReference>